<dbReference type="EMBL" id="CAJNOC010007297">
    <property type="protein sequence ID" value="CAF1096076.1"/>
    <property type="molecule type" value="Genomic_DNA"/>
</dbReference>
<dbReference type="AlphaFoldDB" id="A0A814NT03"/>
<name>A0A814NT03_9BILA</name>
<sequence length="244" mass="28060">MKTLGNSSQETLLYDRSELNLKDFLIGLYSIKAKHNLTSNTIDDILKFFSMVLPKENKCPKDSSCIENLFPNKCSSQIVHFCCQSCKKLSSQNLKLESLNTRKNNCESCERELDPFVTFDAFDQIKQIFESKKIFNQVLRTNRRSNPKNLISDTLDGSIYNSIKSSDINHISLILNTDGAKISNSKKFDMWPFLATIVELDPISREKFSNIIILGIWLSKEKTIYDLFVDQSIEHLVKDLDQQL</sequence>
<proteinExistence type="predicted"/>
<dbReference type="Proteomes" id="UP000663879">
    <property type="component" value="Unassembled WGS sequence"/>
</dbReference>
<reference evidence="1" key="1">
    <citation type="submission" date="2021-02" db="EMBL/GenBank/DDBJ databases">
        <authorList>
            <person name="Nowell W R."/>
        </authorList>
    </citation>
    <scope>NUCLEOTIDE SEQUENCE</scope>
    <source>
        <strain evidence="1">Ploen Becks lab</strain>
    </source>
</reference>
<organism evidence="1 2">
    <name type="scientific">Brachionus calyciflorus</name>
    <dbReference type="NCBI Taxonomy" id="104777"/>
    <lineage>
        <taxon>Eukaryota</taxon>
        <taxon>Metazoa</taxon>
        <taxon>Spiralia</taxon>
        <taxon>Gnathifera</taxon>
        <taxon>Rotifera</taxon>
        <taxon>Eurotatoria</taxon>
        <taxon>Monogononta</taxon>
        <taxon>Pseudotrocha</taxon>
        <taxon>Ploima</taxon>
        <taxon>Brachionidae</taxon>
        <taxon>Brachionus</taxon>
    </lineage>
</organism>
<dbReference type="InterPro" id="IPR009667">
    <property type="entry name" value="DUF1258"/>
</dbReference>
<keyword evidence="2" id="KW-1185">Reference proteome</keyword>
<dbReference type="OrthoDB" id="8194903at2759"/>
<evidence type="ECO:0000313" key="1">
    <source>
        <dbReference type="EMBL" id="CAF1096076.1"/>
    </source>
</evidence>
<protein>
    <submittedName>
        <fullName evidence="1">Uncharacterized protein</fullName>
    </submittedName>
</protein>
<comment type="caution">
    <text evidence="1">The sequence shown here is derived from an EMBL/GenBank/DDBJ whole genome shotgun (WGS) entry which is preliminary data.</text>
</comment>
<dbReference type="Pfam" id="PF06869">
    <property type="entry name" value="DUF1258"/>
    <property type="match status" value="1"/>
</dbReference>
<gene>
    <name evidence="1" type="ORF">OXX778_LOCUS20914</name>
</gene>
<evidence type="ECO:0000313" key="2">
    <source>
        <dbReference type="Proteomes" id="UP000663879"/>
    </source>
</evidence>
<accession>A0A814NT03</accession>